<comment type="caution">
    <text evidence="4">The sequence shown here is derived from an EMBL/GenBank/DDBJ whole genome shotgun (WGS) entry which is preliminary data.</text>
</comment>
<dbReference type="Pfam" id="PF13359">
    <property type="entry name" value="DDE_Tnp_4"/>
    <property type="match status" value="1"/>
</dbReference>
<dbReference type="AlphaFoldDB" id="A0A841IP83"/>
<dbReference type="EMBL" id="JACHJO010000007">
    <property type="protein sequence ID" value="MBB6120537.1"/>
    <property type="molecule type" value="Genomic_DNA"/>
</dbReference>
<evidence type="ECO:0000259" key="3">
    <source>
        <dbReference type="Pfam" id="PF13359"/>
    </source>
</evidence>
<dbReference type="GO" id="GO:0046872">
    <property type="term" value="F:metal ion binding"/>
    <property type="evidence" value="ECO:0007669"/>
    <property type="project" value="UniProtKB-KW"/>
</dbReference>
<keyword evidence="2" id="KW-0479">Metal-binding</keyword>
<dbReference type="Proteomes" id="UP000536604">
    <property type="component" value="Unassembled WGS sequence"/>
</dbReference>
<evidence type="ECO:0000256" key="2">
    <source>
        <dbReference type="ARBA" id="ARBA00022723"/>
    </source>
</evidence>
<proteinExistence type="predicted"/>
<evidence type="ECO:0000313" key="5">
    <source>
        <dbReference type="Proteomes" id="UP000536604"/>
    </source>
</evidence>
<protein>
    <recommendedName>
        <fullName evidence="3">DDE Tnp4 domain-containing protein</fullName>
    </recommendedName>
</protein>
<dbReference type="InterPro" id="IPR027806">
    <property type="entry name" value="HARBI1_dom"/>
</dbReference>
<evidence type="ECO:0000313" key="4">
    <source>
        <dbReference type="EMBL" id="MBB6120537.1"/>
    </source>
</evidence>
<gene>
    <name evidence="4" type="ORF">FHS13_002494</name>
</gene>
<accession>A0A841IP83</accession>
<keyword evidence="5" id="KW-1185">Reference proteome</keyword>
<organism evidence="4 5">
    <name type="scientific">Nocardiopsis algeriensis</name>
    <dbReference type="NCBI Taxonomy" id="1478215"/>
    <lineage>
        <taxon>Bacteria</taxon>
        <taxon>Bacillati</taxon>
        <taxon>Actinomycetota</taxon>
        <taxon>Actinomycetes</taxon>
        <taxon>Streptosporangiales</taxon>
        <taxon>Nocardiopsidaceae</taxon>
        <taxon>Nocardiopsis</taxon>
    </lineage>
</organism>
<comment type="cofactor">
    <cofactor evidence="1">
        <name>a divalent metal cation</name>
        <dbReference type="ChEBI" id="CHEBI:60240"/>
    </cofactor>
</comment>
<evidence type="ECO:0000256" key="1">
    <source>
        <dbReference type="ARBA" id="ARBA00001968"/>
    </source>
</evidence>
<reference evidence="4 5" key="1">
    <citation type="submission" date="2020-08" db="EMBL/GenBank/DDBJ databases">
        <title>Genomic Encyclopedia of Type Strains, Phase III (KMG-III): the genomes of soil and plant-associated and newly described type strains.</title>
        <authorList>
            <person name="Whitman W."/>
        </authorList>
    </citation>
    <scope>NUCLEOTIDE SEQUENCE [LARGE SCALE GENOMIC DNA]</scope>
    <source>
        <strain evidence="4 5">CECT 8712</strain>
    </source>
</reference>
<name>A0A841IP83_9ACTN</name>
<sequence>MRETTALIAGQAPTLAQGLRRARRKGWGYVIIDGTLIACDRVAVDCPFYSGKHQHHGMNIQVVSALDGEPLQASWSLPGAVHDTRAARVWRIAERIEAAGLIGLGDKGYVGPSDVVFCPFKGRGKPQWKMDANSAHAKLRSPGERAIAQLKQWDILRRLRCCPQRAGQITRAVLILQLREAG</sequence>
<feature type="domain" description="DDE Tnp4" evidence="3">
    <location>
        <begin position="32"/>
        <end position="176"/>
    </location>
</feature>